<sequence length="123" mass="14528">MTRINNRRKNKNSNNNRNKNKKQTKKNRKSTIPKAIREQCWKKTFGDVFKHKCYIHWCDNEIDVFNFHVGHDMPESKGGDLEISNLKPICARCNLSMSNNYTIQEWNSLSGQQDKQTCCLWCC</sequence>
<reference evidence="3" key="1">
    <citation type="journal article" date="2020" name="Nature">
        <title>Giant virus diversity and host interactions through global metagenomics.</title>
        <authorList>
            <person name="Schulz F."/>
            <person name="Roux S."/>
            <person name="Paez-Espino D."/>
            <person name="Jungbluth S."/>
            <person name="Walsh D.A."/>
            <person name="Denef V.J."/>
            <person name="McMahon K.D."/>
            <person name="Konstantinidis K.T."/>
            <person name="Eloe-Fadrosh E.A."/>
            <person name="Kyrpides N.C."/>
            <person name="Woyke T."/>
        </authorList>
    </citation>
    <scope>NUCLEOTIDE SEQUENCE</scope>
    <source>
        <strain evidence="3">GVMAG-M-3300020169-51</strain>
    </source>
</reference>
<dbReference type="AlphaFoldDB" id="A0A6C0C0S9"/>
<name>A0A6C0C0S9_9ZZZZ</name>
<feature type="region of interest" description="Disordered" evidence="1">
    <location>
        <begin position="1"/>
        <end position="32"/>
    </location>
</feature>
<proteinExistence type="predicted"/>
<feature type="compositionally biased region" description="Basic residues" evidence="1">
    <location>
        <begin position="1"/>
        <end position="11"/>
    </location>
</feature>
<evidence type="ECO:0000256" key="1">
    <source>
        <dbReference type="SAM" id="MobiDB-lite"/>
    </source>
</evidence>
<dbReference type="InterPro" id="IPR029471">
    <property type="entry name" value="HNH_5"/>
</dbReference>
<feature type="compositionally biased region" description="Basic residues" evidence="1">
    <location>
        <begin position="18"/>
        <end position="31"/>
    </location>
</feature>
<evidence type="ECO:0000259" key="2">
    <source>
        <dbReference type="Pfam" id="PF14279"/>
    </source>
</evidence>
<evidence type="ECO:0000313" key="3">
    <source>
        <dbReference type="EMBL" id="QHS97248.1"/>
    </source>
</evidence>
<dbReference type="Pfam" id="PF14279">
    <property type="entry name" value="HNH_5"/>
    <property type="match status" value="1"/>
</dbReference>
<feature type="domain" description="HNH endonuclease 5" evidence="2">
    <location>
        <begin position="57"/>
        <end position="100"/>
    </location>
</feature>
<accession>A0A6C0C0S9</accession>
<dbReference type="Gene3D" id="1.10.30.50">
    <property type="match status" value="1"/>
</dbReference>
<protein>
    <recommendedName>
        <fullName evidence="2">HNH endonuclease 5 domain-containing protein</fullName>
    </recommendedName>
</protein>
<dbReference type="EMBL" id="MN739292">
    <property type="protein sequence ID" value="QHS97248.1"/>
    <property type="molecule type" value="Genomic_DNA"/>
</dbReference>
<organism evidence="3">
    <name type="scientific">viral metagenome</name>
    <dbReference type="NCBI Taxonomy" id="1070528"/>
    <lineage>
        <taxon>unclassified sequences</taxon>
        <taxon>metagenomes</taxon>
        <taxon>organismal metagenomes</taxon>
    </lineage>
</organism>